<dbReference type="PROSITE" id="PS51670">
    <property type="entry name" value="SHKT"/>
    <property type="match status" value="1"/>
</dbReference>
<comment type="caution">
    <text evidence="4">The sequence shown here is derived from an EMBL/GenBank/DDBJ whole genome shotgun (WGS) entry which is preliminary data.</text>
</comment>
<feature type="domain" description="ShKT" evidence="3">
    <location>
        <begin position="86"/>
        <end position="126"/>
    </location>
</feature>
<keyword evidence="5" id="KW-1185">Reference proteome</keyword>
<feature type="signal peptide" evidence="2">
    <location>
        <begin position="1"/>
        <end position="17"/>
    </location>
</feature>
<feature type="chain" id="PRO_5020880866" description="ShKT domain-containing protein" evidence="2">
    <location>
        <begin position="18"/>
        <end position="128"/>
    </location>
</feature>
<sequence>MFFKLFVLAALVAVATSFSSAACSEEGLCLEGDYCDAATNTCIECKDTSATCVPNRINCNKPGFEYLKTICPLTCGVCAKTGTPQCGDNFTGIGNCEQFKKMGFCNNSFYKISYRMKMCGITCGLCPL</sequence>
<accession>A0A4U5LTZ1</accession>
<evidence type="ECO:0000256" key="2">
    <source>
        <dbReference type="SAM" id="SignalP"/>
    </source>
</evidence>
<keyword evidence="2" id="KW-0732">Signal</keyword>
<dbReference type="PANTHER" id="PTHR21724:SF109">
    <property type="entry name" value="SHKT DOMAIN-CONTAINING PROTEIN"/>
    <property type="match status" value="1"/>
</dbReference>
<dbReference type="Proteomes" id="UP000298663">
    <property type="component" value="Unassembled WGS sequence"/>
</dbReference>
<evidence type="ECO:0000256" key="1">
    <source>
        <dbReference type="PROSITE-ProRule" id="PRU01005"/>
    </source>
</evidence>
<protein>
    <recommendedName>
        <fullName evidence="3">ShKT domain-containing protein</fullName>
    </recommendedName>
</protein>
<reference evidence="4 5" key="1">
    <citation type="journal article" date="2015" name="Genome Biol.">
        <title>Comparative genomics of Steinernema reveals deeply conserved gene regulatory networks.</title>
        <authorList>
            <person name="Dillman A.R."/>
            <person name="Macchietto M."/>
            <person name="Porter C.F."/>
            <person name="Rogers A."/>
            <person name="Williams B."/>
            <person name="Antoshechkin I."/>
            <person name="Lee M.M."/>
            <person name="Goodwin Z."/>
            <person name="Lu X."/>
            <person name="Lewis E.E."/>
            <person name="Goodrich-Blair H."/>
            <person name="Stock S.P."/>
            <person name="Adams B.J."/>
            <person name="Sternberg P.W."/>
            <person name="Mortazavi A."/>
        </authorList>
    </citation>
    <scope>NUCLEOTIDE SEQUENCE [LARGE SCALE GENOMIC DNA]</scope>
    <source>
        <strain evidence="4 5">ALL</strain>
    </source>
</reference>
<dbReference type="OrthoDB" id="5838062at2759"/>
<comment type="caution">
    <text evidence="1">Lacks conserved residue(s) required for the propagation of feature annotation.</text>
</comment>
<dbReference type="AlphaFoldDB" id="A0A4U5LTZ1"/>
<name>A0A4U5LTZ1_STECR</name>
<evidence type="ECO:0000313" key="5">
    <source>
        <dbReference type="Proteomes" id="UP000298663"/>
    </source>
</evidence>
<reference evidence="4 5" key="2">
    <citation type="journal article" date="2019" name="G3 (Bethesda)">
        <title>Hybrid Assembly of the Genome of the Entomopathogenic Nematode Steinernema carpocapsae Identifies the X-Chromosome.</title>
        <authorList>
            <person name="Serra L."/>
            <person name="Macchietto M."/>
            <person name="Macias-Munoz A."/>
            <person name="McGill C.J."/>
            <person name="Rodriguez I.M."/>
            <person name="Rodriguez B."/>
            <person name="Murad R."/>
            <person name="Mortazavi A."/>
        </authorList>
    </citation>
    <scope>NUCLEOTIDE SEQUENCE [LARGE SCALE GENOMIC DNA]</scope>
    <source>
        <strain evidence="4 5">ALL</strain>
    </source>
</reference>
<dbReference type="Gene3D" id="1.10.10.1940">
    <property type="match status" value="1"/>
</dbReference>
<dbReference type="PROSITE" id="PS51257">
    <property type="entry name" value="PROKAR_LIPOPROTEIN"/>
    <property type="match status" value="1"/>
</dbReference>
<dbReference type="PANTHER" id="PTHR21724">
    <property type="entry name" value="SHKT DOMAIN-CONTAINING PROTEIN"/>
    <property type="match status" value="1"/>
</dbReference>
<organism evidence="4 5">
    <name type="scientific">Steinernema carpocapsae</name>
    <name type="common">Entomopathogenic nematode</name>
    <dbReference type="NCBI Taxonomy" id="34508"/>
    <lineage>
        <taxon>Eukaryota</taxon>
        <taxon>Metazoa</taxon>
        <taxon>Ecdysozoa</taxon>
        <taxon>Nematoda</taxon>
        <taxon>Chromadorea</taxon>
        <taxon>Rhabditida</taxon>
        <taxon>Tylenchina</taxon>
        <taxon>Panagrolaimomorpha</taxon>
        <taxon>Strongyloidoidea</taxon>
        <taxon>Steinernematidae</taxon>
        <taxon>Steinernema</taxon>
    </lineage>
</organism>
<dbReference type="Pfam" id="PF01549">
    <property type="entry name" value="ShK"/>
    <property type="match status" value="2"/>
</dbReference>
<evidence type="ECO:0000259" key="3">
    <source>
        <dbReference type="PROSITE" id="PS51670"/>
    </source>
</evidence>
<gene>
    <name evidence="4" type="ORF">L596_029212</name>
</gene>
<proteinExistence type="predicted"/>
<evidence type="ECO:0000313" key="4">
    <source>
        <dbReference type="EMBL" id="TKR59559.1"/>
    </source>
</evidence>
<dbReference type="InterPro" id="IPR003582">
    <property type="entry name" value="ShKT_dom"/>
</dbReference>
<dbReference type="SMART" id="SM00254">
    <property type="entry name" value="ShKT"/>
    <property type="match status" value="2"/>
</dbReference>
<dbReference type="EMBL" id="AZBU02000012">
    <property type="protein sequence ID" value="TKR59559.1"/>
    <property type="molecule type" value="Genomic_DNA"/>
</dbReference>